<proteinExistence type="predicted"/>
<accession>A0A8S5T1U3</accession>
<name>A0A8S5T1U3_9CAUD</name>
<protein>
    <submittedName>
        <fullName evidence="1">Uncharacterized protein</fullName>
    </submittedName>
</protein>
<evidence type="ECO:0000313" key="1">
    <source>
        <dbReference type="EMBL" id="DAF57225.1"/>
    </source>
</evidence>
<dbReference type="EMBL" id="BK032730">
    <property type="protein sequence ID" value="DAF57225.1"/>
    <property type="molecule type" value="Genomic_DNA"/>
</dbReference>
<organism evidence="1">
    <name type="scientific">Myoviridae sp. ct5ra14</name>
    <dbReference type="NCBI Taxonomy" id="2827659"/>
    <lineage>
        <taxon>Viruses</taxon>
        <taxon>Duplodnaviria</taxon>
        <taxon>Heunggongvirae</taxon>
        <taxon>Uroviricota</taxon>
        <taxon>Caudoviricetes</taxon>
    </lineage>
</organism>
<reference evidence="1" key="1">
    <citation type="journal article" date="2021" name="Proc. Natl. Acad. Sci. U.S.A.">
        <title>A Catalog of Tens of Thousands of Viruses from Human Metagenomes Reveals Hidden Associations with Chronic Diseases.</title>
        <authorList>
            <person name="Tisza M.J."/>
            <person name="Buck C.B."/>
        </authorList>
    </citation>
    <scope>NUCLEOTIDE SEQUENCE</scope>
    <source>
        <strain evidence="1">Ct5ra14</strain>
    </source>
</reference>
<sequence>MCNIRFEHYSTVQQEKAFSVEPNQPSQIPSKPAQAGFIFASGLFLVTLNQPKPLQFEGLFHRN</sequence>